<name>A0ABY6QZ08_9ACTN</name>
<protein>
    <submittedName>
        <fullName evidence="1">GNAT family N-acetyltransferase</fullName>
    </submittedName>
</protein>
<dbReference type="SUPFAM" id="SSF55729">
    <property type="entry name" value="Acyl-CoA N-acyltransferases (Nat)"/>
    <property type="match status" value="1"/>
</dbReference>
<sequence length="87" mass="9523">MPDFSHKPTLTGDLVVLRPVTEADVPALLPVFEDPEVTRLTGNHTHFDEATLVKRYGSRGATDNRLSTRRASCGAPCCGRGSGWTRR</sequence>
<dbReference type="GeneID" id="95601957"/>
<organism evidence="1 2">
    <name type="scientific">Streptomyces tanashiensis</name>
    <dbReference type="NCBI Taxonomy" id="67367"/>
    <lineage>
        <taxon>Bacteria</taxon>
        <taxon>Bacillati</taxon>
        <taxon>Actinomycetota</taxon>
        <taxon>Actinomycetes</taxon>
        <taxon>Kitasatosporales</taxon>
        <taxon>Streptomycetaceae</taxon>
        <taxon>Streptomyces</taxon>
    </lineage>
</organism>
<evidence type="ECO:0000313" key="2">
    <source>
        <dbReference type="Proteomes" id="UP001164506"/>
    </source>
</evidence>
<gene>
    <name evidence="1" type="ORF">LDH80_20945</name>
</gene>
<reference evidence="1" key="1">
    <citation type="submission" date="2021-09" db="EMBL/GenBank/DDBJ databases">
        <title>Complete genome sequence and metabolic characterization of Streptomyces tanashiensis DSM 731 the producer of antibacterial Kalafungin and diverse secondary metabolites.</title>
        <authorList>
            <person name="Abbasi M.N."/>
            <person name="Anwar M.N."/>
            <person name="Alam K."/>
            <person name="Shoaib M."/>
            <person name="Lin Z."/>
            <person name="Hayat M."/>
            <person name="Ali M.I."/>
            <person name="Malik H.M.T."/>
            <person name="Ahmed I."/>
            <person name="Li A."/>
            <person name="Hailong Wang H."/>
            <person name="Zhang Y."/>
        </authorList>
    </citation>
    <scope>NUCLEOTIDE SEQUENCE</scope>
    <source>
        <strain evidence="1">Kala</strain>
    </source>
</reference>
<dbReference type="RefSeq" id="WP_267259196.1">
    <property type="nucleotide sequence ID" value="NZ_CP084204.1"/>
</dbReference>
<dbReference type="InterPro" id="IPR016181">
    <property type="entry name" value="Acyl_CoA_acyltransferase"/>
</dbReference>
<dbReference type="Proteomes" id="UP001164506">
    <property type="component" value="Chromosome"/>
</dbReference>
<evidence type="ECO:0000313" key="1">
    <source>
        <dbReference type="EMBL" id="UZX23038.1"/>
    </source>
</evidence>
<proteinExistence type="predicted"/>
<keyword evidence="2" id="KW-1185">Reference proteome</keyword>
<accession>A0ABY6QZ08</accession>
<dbReference type="Gene3D" id="3.40.630.30">
    <property type="match status" value="1"/>
</dbReference>
<dbReference type="EMBL" id="CP084204">
    <property type="protein sequence ID" value="UZX23038.1"/>
    <property type="molecule type" value="Genomic_DNA"/>
</dbReference>